<comment type="caution">
    <text evidence="3">The sequence shown here is derived from an EMBL/GenBank/DDBJ whole genome shotgun (WGS) entry which is preliminary data.</text>
</comment>
<dbReference type="InterPro" id="IPR052240">
    <property type="entry name" value="SAP_domain_ribonucleoprotein"/>
</dbReference>
<name>A0A8H5HMR2_9AGAR</name>
<reference evidence="3 4" key="1">
    <citation type="journal article" date="2020" name="ISME J.">
        <title>Uncovering the hidden diversity of litter-decomposition mechanisms in mushroom-forming fungi.</title>
        <authorList>
            <person name="Floudas D."/>
            <person name="Bentzer J."/>
            <person name="Ahren D."/>
            <person name="Johansson T."/>
            <person name="Persson P."/>
            <person name="Tunlid A."/>
        </authorList>
    </citation>
    <scope>NUCLEOTIDE SEQUENCE [LARGE SCALE GENOMIC DNA]</scope>
    <source>
        <strain evidence="3 4">CBS 661.87</strain>
    </source>
</reference>
<evidence type="ECO:0000313" key="3">
    <source>
        <dbReference type="EMBL" id="KAF5386249.1"/>
    </source>
</evidence>
<dbReference type="PANTHER" id="PTHR46551:SF1">
    <property type="entry name" value="SAP DOMAIN-CONTAINING RIBONUCLEOPROTEIN"/>
    <property type="match status" value="1"/>
</dbReference>
<dbReference type="EMBL" id="JAACJP010000003">
    <property type="protein sequence ID" value="KAF5386249.1"/>
    <property type="molecule type" value="Genomic_DNA"/>
</dbReference>
<evidence type="ECO:0008006" key="5">
    <source>
        <dbReference type="Google" id="ProtNLM"/>
    </source>
</evidence>
<evidence type="ECO:0000256" key="1">
    <source>
        <dbReference type="ARBA" id="ARBA00022553"/>
    </source>
</evidence>
<gene>
    <name evidence="3" type="ORF">D9615_002448</name>
</gene>
<accession>A0A8H5HMR2</accession>
<evidence type="ECO:0000313" key="4">
    <source>
        <dbReference type="Proteomes" id="UP000565441"/>
    </source>
</evidence>
<dbReference type="OrthoDB" id="445357at2759"/>
<dbReference type="AlphaFoldDB" id="A0A8H5HMR2"/>
<feature type="region of interest" description="Disordered" evidence="2">
    <location>
        <begin position="303"/>
        <end position="335"/>
    </location>
</feature>
<dbReference type="Proteomes" id="UP000565441">
    <property type="component" value="Unassembled WGS sequence"/>
</dbReference>
<feature type="region of interest" description="Disordered" evidence="2">
    <location>
        <begin position="186"/>
        <end position="288"/>
    </location>
</feature>
<keyword evidence="4" id="KW-1185">Reference proteome</keyword>
<evidence type="ECO:0000256" key="2">
    <source>
        <dbReference type="SAM" id="MobiDB-lite"/>
    </source>
</evidence>
<sequence>MKRIKTNFALAREAMNLLETRTSDAPFENTEILFCVHIERLIVDGLIVGDSRGFILLVNLVEERMLVRTVKVELVRGRKQFHRRRDVAGNSELRLVRACDGHVTLRDAGSRQRRRRHTATTAITTATLMDSQLKALRVADLREILSKATVPFTSKVNKTDLIAKIIASQPAIDIYKSLYPPPDALLSPPEDVDWSNEQEARDASPAPLSVFAPPDPPKSATLDESDVKSPQGATNTNATNVTPVDEDPEAEKRRKRAERFGIPLVELPTPIPPRAQALTKRSPLDDPKKLEARATRFGNIPTAQKRSAPMETIDIEEQEKRRKRAERFGLAPAAP</sequence>
<protein>
    <recommendedName>
        <fullName evidence="5">THO1-MOS11 C-terminal domain-containing protein</fullName>
    </recommendedName>
</protein>
<proteinExistence type="predicted"/>
<organism evidence="3 4">
    <name type="scientific">Tricholomella constricta</name>
    <dbReference type="NCBI Taxonomy" id="117010"/>
    <lineage>
        <taxon>Eukaryota</taxon>
        <taxon>Fungi</taxon>
        <taxon>Dikarya</taxon>
        <taxon>Basidiomycota</taxon>
        <taxon>Agaricomycotina</taxon>
        <taxon>Agaricomycetes</taxon>
        <taxon>Agaricomycetidae</taxon>
        <taxon>Agaricales</taxon>
        <taxon>Tricholomatineae</taxon>
        <taxon>Lyophyllaceae</taxon>
        <taxon>Tricholomella</taxon>
    </lineage>
</organism>
<dbReference type="GO" id="GO:0005634">
    <property type="term" value="C:nucleus"/>
    <property type="evidence" value="ECO:0007669"/>
    <property type="project" value="TreeGrafter"/>
</dbReference>
<keyword evidence="1" id="KW-0597">Phosphoprotein</keyword>
<dbReference type="GO" id="GO:0016973">
    <property type="term" value="P:poly(A)+ mRNA export from nucleus"/>
    <property type="evidence" value="ECO:0007669"/>
    <property type="project" value="TreeGrafter"/>
</dbReference>
<dbReference type="PANTHER" id="PTHR46551">
    <property type="entry name" value="SAP DOMAIN-CONTAINING RIBONUCLEOPROTEIN"/>
    <property type="match status" value="1"/>
</dbReference>